<dbReference type="RefSeq" id="WP_083127683.1">
    <property type="nucleotide sequence ID" value="NZ_MVIM01000013.1"/>
</dbReference>
<evidence type="ECO:0000313" key="3">
    <source>
        <dbReference type="Proteomes" id="UP000192411"/>
    </source>
</evidence>
<dbReference type="OrthoDB" id="4748352at2"/>
<evidence type="ECO:0000256" key="1">
    <source>
        <dbReference type="SAM" id="SignalP"/>
    </source>
</evidence>
<comment type="caution">
    <text evidence="2">The sequence shown here is derived from an EMBL/GenBank/DDBJ whole genome shotgun (WGS) entry which is preliminary data.</text>
</comment>
<keyword evidence="3" id="KW-1185">Reference proteome</keyword>
<evidence type="ECO:0008006" key="4">
    <source>
        <dbReference type="Google" id="ProtNLM"/>
    </source>
</evidence>
<proteinExistence type="predicted"/>
<keyword evidence="1" id="KW-0732">Signal</keyword>
<name>A0A1X0JJ68_9MYCO</name>
<organism evidence="2 3">
    <name type="scientific">Mycolicibacterium tusciae</name>
    <dbReference type="NCBI Taxonomy" id="75922"/>
    <lineage>
        <taxon>Bacteria</taxon>
        <taxon>Bacillati</taxon>
        <taxon>Actinomycetota</taxon>
        <taxon>Actinomycetes</taxon>
        <taxon>Mycobacteriales</taxon>
        <taxon>Mycobacteriaceae</taxon>
        <taxon>Mycolicibacterium</taxon>
    </lineage>
</organism>
<dbReference type="Proteomes" id="UP000192411">
    <property type="component" value="Unassembled WGS sequence"/>
</dbReference>
<dbReference type="EMBL" id="MVIM01000013">
    <property type="protein sequence ID" value="ORB62913.1"/>
    <property type="molecule type" value="Genomic_DNA"/>
</dbReference>
<accession>A0A1X0JJ68</accession>
<protein>
    <recommendedName>
        <fullName evidence="4">PASTA domain-containing protein</fullName>
    </recommendedName>
</protein>
<feature type="chain" id="PRO_5012055014" description="PASTA domain-containing protein" evidence="1">
    <location>
        <begin position="28"/>
        <end position="99"/>
    </location>
</feature>
<dbReference type="STRING" id="75922.BST47_21485"/>
<feature type="signal peptide" evidence="1">
    <location>
        <begin position="1"/>
        <end position="27"/>
    </location>
</feature>
<reference evidence="2 3" key="1">
    <citation type="submission" date="2017-02" db="EMBL/GenBank/DDBJ databases">
        <title>The new phylogeny of genus Mycobacterium.</title>
        <authorList>
            <person name="Tortoli E."/>
            <person name="Trovato A."/>
            <person name="Cirillo D.M."/>
        </authorList>
    </citation>
    <scope>NUCLEOTIDE SEQUENCE [LARGE SCALE GENOMIC DNA]</scope>
    <source>
        <strain evidence="2 3">DSM 44338</strain>
    </source>
</reference>
<evidence type="ECO:0000313" key="2">
    <source>
        <dbReference type="EMBL" id="ORB62913.1"/>
    </source>
</evidence>
<gene>
    <name evidence="2" type="ORF">BST47_21485</name>
</gene>
<dbReference type="AlphaFoldDB" id="A0A1X0JJ68"/>
<sequence>MKKFGFATVAASALTAAFLGLAAPALAAPTGPGNAQDTISKLEAQGYQVVVNRLGNAPLEQASVVAVRPGQTYSRTDHSGPGDDLSTKLLSKTVYVDVK</sequence>